<keyword evidence="2 4" id="KW-0129">CBS domain</keyword>
<organism evidence="6 7">
    <name type="scientific">Methanohalobium evestigatum (strain ATCC BAA-1072 / DSM 3721 / NBRC 107634 / OCM 161 / Z-7303)</name>
    <dbReference type="NCBI Taxonomy" id="644295"/>
    <lineage>
        <taxon>Archaea</taxon>
        <taxon>Methanobacteriati</taxon>
        <taxon>Methanobacteriota</taxon>
        <taxon>Stenosarchaea group</taxon>
        <taxon>Methanomicrobia</taxon>
        <taxon>Methanosarcinales</taxon>
        <taxon>Methanosarcinaceae</taxon>
        <taxon>Methanohalobium</taxon>
    </lineage>
</organism>
<dbReference type="PANTHER" id="PTHR43080:SF2">
    <property type="entry name" value="CBS DOMAIN-CONTAINING PROTEIN"/>
    <property type="match status" value="1"/>
</dbReference>
<dbReference type="InterPro" id="IPR046342">
    <property type="entry name" value="CBS_dom_sf"/>
</dbReference>
<accession>D7EAI4</accession>
<dbReference type="STRING" id="644295.Metev_2156"/>
<dbReference type="PROSITE" id="PS51371">
    <property type="entry name" value="CBS"/>
    <property type="match status" value="2"/>
</dbReference>
<evidence type="ECO:0000259" key="5">
    <source>
        <dbReference type="PROSITE" id="PS51371"/>
    </source>
</evidence>
<dbReference type="InterPro" id="IPR051257">
    <property type="entry name" value="Diverse_CBS-Domain"/>
</dbReference>
<evidence type="ECO:0000256" key="2">
    <source>
        <dbReference type="ARBA" id="ARBA00023122"/>
    </source>
</evidence>
<dbReference type="Gene3D" id="3.10.580.10">
    <property type="entry name" value="CBS-domain"/>
    <property type="match status" value="2"/>
</dbReference>
<evidence type="ECO:0000256" key="4">
    <source>
        <dbReference type="PROSITE-ProRule" id="PRU00703"/>
    </source>
</evidence>
<reference evidence="6 7" key="1">
    <citation type="submission" date="2010-06" db="EMBL/GenBank/DDBJ databases">
        <title>Complete sequence chromosome of Methanohalobium evestigatum Z-7303.</title>
        <authorList>
            <consortium name="US DOE Joint Genome Institute"/>
            <person name="Lucas S."/>
            <person name="Copeland A."/>
            <person name="Lapidus A."/>
            <person name="Cheng J.-F."/>
            <person name="Bruce D."/>
            <person name="Goodwin L."/>
            <person name="Pitluck S."/>
            <person name="Saunders E."/>
            <person name="Detter J.C."/>
            <person name="Han C."/>
            <person name="Tapia R."/>
            <person name="Land M."/>
            <person name="Hauser L."/>
            <person name="Kyrpides N."/>
            <person name="Mikhailova N."/>
            <person name="Sieprawska-Lupa M."/>
            <person name="Whitman W.B."/>
            <person name="Anderson I."/>
            <person name="Woyke T."/>
        </authorList>
    </citation>
    <scope>NUCLEOTIDE SEQUENCE [LARGE SCALE GENOMIC DNA]</scope>
    <source>
        <strain evidence="7">ATCC BAA-1072 / DSM 3721 / NBRC 107634 / OCM 161 / Z-7303</strain>
    </source>
</reference>
<dbReference type="PANTHER" id="PTHR43080">
    <property type="entry name" value="CBS DOMAIN-CONTAINING PROTEIN CBSX3, MITOCHONDRIAL"/>
    <property type="match status" value="1"/>
</dbReference>
<evidence type="ECO:0000313" key="6">
    <source>
        <dbReference type="EMBL" id="ADI74983.1"/>
    </source>
</evidence>
<sequence>MSDSDIFSSTKVYEIMVKSLVTVNENDTINDILELFKNYNFHTYPVVNDKYELVGEVNQDIILEILLLDRIKSSKNIHRIAIKSISENIKGIMEHHTLTLSPDTNLHHAADLMVKHKVNHVYIVEYRKLIGILSKRDIINHVYRIRGLS</sequence>
<dbReference type="Pfam" id="PF00571">
    <property type="entry name" value="CBS"/>
    <property type="match status" value="2"/>
</dbReference>
<proteinExistence type="predicted"/>
<dbReference type="SUPFAM" id="SSF54631">
    <property type="entry name" value="CBS-domain pair"/>
    <property type="match status" value="1"/>
</dbReference>
<dbReference type="GO" id="GO:0009086">
    <property type="term" value="P:methionine biosynthetic process"/>
    <property type="evidence" value="ECO:0007669"/>
    <property type="project" value="UniProtKB-KW"/>
</dbReference>
<dbReference type="KEGG" id="mev:Metev_2156"/>
<feature type="domain" description="CBS" evidence="5">
    <location>
        <begin position="16"/>
        <end position="73"/>
    </location>
</feature>
<name>D7EAI4_METEZ</name>
<feature type="domain" description="CBS" evidence="5">
    <location>
        <begin position="93"/>
        <end position="149"/>
    </location>
</feature>
<evidence type="ECO:0000313" key="7">
    <source>
        <dbReference type="Proteomes" id="UP000000391"/>
    </source>
</evidence>
<dbReference type="HOGENOM" id="CLU_040681_9_1_2"/>
<evidence type="ECO:0000256" key="3">
    <source>
        <dbReference type="ARBA" id="ARBA00023167"/>
    </source>
</evidence>
<keyword evidence="3" id="KW-0486">Methionine biosynthesis</keyword>
<protein>
    <submittedName>
        <fullName evidence="6">CBS domain containing membrane protein</fullName>
    </submittedName>
</protein>
<dbReference type="OrthoDB" id="9280at2157"/>
<dbReference type="EMBL" id="CP002069">
    <property type="protein sequence ID" value="ADI74983.1"/>
    <property type="molecule type" value="Genomic_DNA"/>
</dbReference>
<keyword evidence="7" id="KW-1185">Reference proteome</keyword>
<dbReference type="SMART" id="SM00116">
    <property type="entry name" value="CBS"/>
    <property type="match status" value="2"/>
</dbReference>
<dbReference type="RefSeq" id="WP_013195548.1">
    <property type="nucleotide sequence ID" value="NC_014253.1"/>
</dbReference>
<dbReference type="InterPro" id="IPR000644">
    <property type="entry name" value="CBS_dom"/>
</dbReference>
<gene>
    <name evidence="6" type="ordered locus">Metev_2156</name>
</gene>
<evidence type="ECO:0000256" key="1">
    <source>
        <dbReference type="ARBA" id="ARBA00022605"/>
    </source>
</evidence>
<dbReference type="Proteomes" id="UP000000391">
    <property type="component" value="Chromosome"/>
</dbReference>
<keyword evidence="1" id="KW-0028">Amino-acid biosynthesis</keyword>
<dbReference type="AlphaFoldDB" id="D7EAI4"/>
<dbReference type="GeneID" id="9347817"/>